<dbReference type="SUPFAM" id="SSF53187">
    <property type="entry name" value="Zn-dependent exopeptidases"/>
    <property type="match status" value="1"/>
</dbReference>
<dbReference type="GO" id="GO:0008270">
    <property type="term" value="F:zinc ion binding"/>
    <property type="evidence" value="ECO:0007669"/>
    <property type="project" value="InterPro"/>
</dbReference>
<name>A0A3E0HFT8_9PSEU</name>
<organism evidence="10 11">
    <name type="scientific">Kutzneria buriramensis</name>
    <dbReference type="NCBI Taxonomy" id="1045776"/>
    <lineage>
        <taxon>Bacteria</taxon>
        <taxon>Bacillati</taxon>
        <taxon>Actinomycetota</taxon>
        <taxon>Actinomycetes</taxon>
        <taxon>Pseudonocardiales</taxon>
        <taxon>Pseudonocardiaceae</taxon>
        <taxon>Kutzneria</taxon>
    </lineage>
</organism>
<keyword evidence="5" id="KW-0862">Zinc</keyword>
<dbReference type="GO" id="GO:0004181">
    <property type="term" value="F:metallocarboxypeptidase activity"/>
    <property type="evidence" value="ECO:0007669"/>
    <property type="project" value="InterPro"/>
</dbReference>
<feature type="active site" description="Proton donor/acceptor" evidence="7">
    <location>
        <position position="335"/>
    </location>
</feature>
<comment type="similarity">
    <text evidence="2 7">Belongs to the peptidase M14 family.</text>
</comment>
<evidence type="ECO:0000313" key="10">
    <source>
        <dbReference type="EMBL" id="REH43665.1"/>
    </source>
</evidence>
<dbReference type="AlphaFoldDB" id="A0A3E0HFT8"/>
<dbReference type="PANTHER" id="PTHR11705:SF143">
    <property type="entry name" value="SLL0236 PROTEIN"/>
    <property type="match status" value="1"/>
</dbReference>
<keyword evidence="10" id="KW-0121">Carboxypeptidase</keyword>
<dbReference type="Gene3D" id="3.40.630.10">
    <property type="entry name" value="Zn peptidases"/>
    <property type="match status" value="1"/>
</dbReference>
<gene>
    <name evidence="10" type="ORF">BCF44_109208</name>
</gene>
<evidence type="ECO:0000256" key="3">
    <source>
        <dbReference type="ARBA" id="ARBA00022670"/>
    </source>
</evidence>
<dbReference type="Pfam" id="PF00246">
    <property type="entry name" value="Peptidase_M14"/>
    <property type="match status" value="1"/>
</dbReference>
<feature type="domain" description="Peptidase M14" evidence="9">
    <location>
        <begin position="64"/>
        <end position="372"/>
    </location>
</feature>
<keyword evidence="4" id="KW-0378">Hydrolase</keyword>
<accession>A0A3E0HFT8</accession>
<feature type="signal peptide" evidence="8">
    <location>
        <begin position="1"/>
        <end position="21"/>
    </location>
</feature>
<keyword evidence="6" id="KW-0482">Metalloprotease</keyword>
<protein>
    <submittedName>
        <fullName evidence="10">Zinc carboxypeptidase</fullName>
    </submittedName>
</protein>
<keyword evidence="11" id="KW-1185">Reference proteome</keyword>
<dbReference type="InterPro" id="IPR000834">
    <property type="entry name" value="Peptidase_M14"/>
</dbReference>
<evidence type="ECO:0000256" key="7">
    <source>
        <dbReference type="PROSITE-ProRule" id="PRU01379"/>
    </source>
</evidence>
<evidence type="ECO:0000256" key="2">
    <source>
        <dbReference type="ARBA" id="ARBA00005988"/>
    </source>
</evidence>
<dbReference type="PROSITE" id="PS51257">
    <property type="entry name" value="PROKAR_LIPOPROTEIN"/>
    <property type="match status" value="1"/>
</dbReference>
<dbReference type="EMBL" id="QUNO01000009">
    <property type="protein sequence ID" value="REH43665.1"/>
    <property type="molecule type" value="Genomic_DNA"/>
</dbReference>
<evidence type="ECO:0000256" key="4">
    <source>
        <dbReference type="ARBA" id="ARBA00022801"/>
    </source>
</evidence>
<comment type="cofactor">
    <cofactor evidence="1">
        <name>Zn(2+)</name>
        <dbReference type="ChEBI" id="CHEBI:29105"/>
    </cofactor>
</comment>
<dbReference type="Proteomes" id="UP000256269">
    <property type="component" value="Unassembled WGS sequence"/>
</dbReference>
<feature type="chain" id="PRO_5039231903" evidence="8">
    <location>
        <begin position="22"/>
        <end position="468"/>
    </location>
</feature>
<keyword evidence="3" id="KW-0645">Protease</keyword>
<sequence length="468" mass="49250">MFAIKRTVFALVGALMLAGCAQPAAKPAVESQAEPAVDAVAAGKALEDARHPAGASQLPSGRRDYRNPADVAADIRQIAKARPDIVRVESLPHKTVLGKDVPAVEISHHVSASDGKPVFLLMGGIHSNEWPGVEVATEFAMDLAEHDGRDRRITALLDRVRVIVVPVVNPDGYDVSRGGDIAAKRKNCEVTPATRAQCAAAKDPETGYDTGGVDLNRNFAVNFGGVGSGANPDDGDYHGPAAFSEPESRNIRDLVDGHQVTVEIGLHTYGDMNLHPPGQNAAPLTPDEAVYAQIGAAMADANGYPNKLSRDLYETSGTAEEWAYHTTGSLGFETELAGDDNHGPWEDSVPGQYLGTSKYVSGKAHGGEREALLRDVEAAGNAQYHARITGNVAAGTKLVLTKPGTQLSTTLTAAGGAFTWDVNPSIRPGVDGRNVEESWTVSCPGRSVPVTVGRGESRAVDLSGCQSR</sequence>
<proteinExistence type="inferred from homology"/>
<evidence type="ECO:0000256" key="5">
    <source>
        <dbReference type="ARBA" id="ARBA00022833"/>
    </source>
</evidence>
<evidence type="ECO:0000256" key="8">
    <source>
        <dbReference type="SAM" id="SignalP"/>
    </source>
</evidence>
<dbReference type="PANTHER" id="PTHR11705">
    <property type="entry name" value="PROTEASE FAMILY M14 CARBOXYPEPTIDASE A,B"/>
    <property type="match status" value="1"/>
</dbReference>
<evidence type="ECO:0000259" key="9">
    <source>
        <dbReference type="PROSITE" id="PS52035"/>
    </source>
</evidence>
<evidence type="ECO:0000256" key="1">
    <source>
        <dbReference type="ARBA" id="ARBA00001947"/>
    </source>
</evidence>
<keyword evidence="8" id="KW-0732">Signal</keyword>
<comment type="caution">
    <text evidence="10">The sequence shown here is derived from an EMBL/GenBank/DDBJ whole genome shotgun (WGS) entry which is preliminary data.</text>
</comment>
<evidence type="ECO:0000313" key="11">
    <source>
        <dbReference type="Proteomes" id="UP000256269"/>
    </source>
</evidence>
<dbReference type="GO" id="GO:0005615">
    <property type="term" value="C:extracellular space"/>
    <property type="evidence" value="ECO:0007669"/>
    <property type="project" value="TreeGrafter"/>
</dbReference>
<dbReference type="SMART" id="SM00631">
    <property type="entry name" value="Zn_pept"/>
    <property type="match status" value="1"/>
</dbReference>
<dbReference type="PROSITE" id="PS52035">
    <property type="entry name" value="PEPTIDASE_M14"/>
    <property type="match status" value="1"/>
</dbReference>
<reference evidence="10 11" key="1">
    <citation type="submission" date="2018-08" db="EMBL/GenBank/DDBJ databases">
        <title>Genomic Encyclopedia of Archaeal and Bacterial Type Strains, Phase II (KMG-II): from individual species to whole genera.</title>
        <authorList>
            <person name="Goeker M."/>
        </authorList>
    </citation>
    <scope>NUCLEOTIDE SEQUENCE [LARGE SCALE GENOMIC DNA]</scope>
    <source>
        <strain evidence="10 11">DSM 45791</strain>
    </source>
</reference>
<evidence type="ECO:0000256" key="6">
    <source>
        <dbReference type="ARBA" id="ARBA00023049"/>
    </source>
</evidence>
<dbReference type="GO" id="GO:0006508">
    <property type="term" value="P:proteolysis"/>
    <property type="evidence" value="ECO:0007669"/>
    <property type="project" value="UniProtKB-KW"/>
</dbReference>